<proteinExistence type="predicted"/>
<evidence type="ECO:0000313" key="3">
    <source>
        <dbReference type="Proteomes" id="UP000253551"/>
    </source>
</evidence>
<sequence>QQPQSQPSSVVRPGTPVIKSIDSPSAMTISKTSGNQTSGQAVLRLLQFAEQLSPGEQATDRSFWDIFVQDFFIAGSTLKMVLLNTETNKRKSFEINQPLLARYFHTQYLCGISSIQMTLEKTAEYIFPGGIMNVECPRVSFLYKYENGILVASTGHLMVQFTMSSEGVWKIEHMEFSCQGYEEYINRASIKSEPISNSKKKAPLQHSVFPDTPINKWGLPPRVFSILQVSDIAERLGEVIFHSIVSELGPKESLGAIAFHKQQELSGDGEEDSKSQVYTMAPSPIVKTQTGVRPQTFTPSQHQAALRQQQIQATAAFQQFQQPPSHYQSAYPTNTTNNSNQFASTPTTSPLS</sequence>
<feature type="region of interest" description="Disordered" evidence="1">
    <location>
        <begin position="315"/>
        <end position="352"/>
    </location>
</feature>
<keyword evidence="3" id="KW-1185">Reference proteome</keyword>
<dbReference type="STRING" id="4846.A0A367IQ05"/>
<protein>
    <submittedName>
        <fullName evidence="2">Uncharacterized protein</fullName>
    </submittedName>
</protein>
<feature type="compositionally biased region" description="Polar residues" evidence="1">
    <location>
        <begin position="323"/>
        <end position="352"/>
    </location>
</feature>
<reference evidence="2 3" key="1">
    <citation type="journal article" date="2018" name="G3 (Bethesda)">
        <title>Phylogenetic and Phylogenomic Definition of Rhizopus Species.</title>
        <authorList>
            <person name="Gryganskyi A.P."/>
            <person name="Golan J."/>
            <person name="Dolatabadi S."/>
            <person name="Mondo S."/>
            <person name="Robb S."/>
            <person name="Idnurm A."/>
            <person name="Muszewska A."/>
            <person name="Steczkiewicz K."/>
            <person name="Masonjones S."/>
            <person name="Liao H.L."/>
            <person name="Gajdeczka M.T."/>
            <person name="Anike F."/>
            <person name="Vuek A."/>
            <person name="Anishchenko I.M."/>
            <person name="Voigt K."/>
            <person name="de Hoog G.S."/>
            <person name="Smith M.E."/>
            <person name="Heitman J."/>
            <person name="Vilgalys R."/>
            <person name="Stajich J.E."/>
        </authorList>
    </citation>
    <scope>NUCLEOTIDE SEQUENCE [LARGE SCALE GENOMIC DNA]</scope>
    <source>
        <strain evidence="2 3">LSU 92-RS-03</strain>
    </source>
</reference>
<evidence type="ECO:0000313" key="2">
    <source>
        <dbReference type="EMBL" id="RCH79709.1"/>
    </source>
</evidence>
<dbReference type="EMBL" id="PJQM01006417">
    <property type="protein sequence ID" value="RCH79709.1"/>
    <property type="molecule type" value="Genomic_DNA"/>
</dbReference>
<feature type="non-terminal residue" evidence="2">
    <location>
        <position position="1"/>
    </location>
</feature>
<dbReference type="Pfam" id="PF01803">
    <property type="entry name" value="LIM_bind"/>
    <property type="match status" value="1"/>
</dbReference>
<comment type="caution">
    <text evidence="2">The sequence shown here is derived from an EMBL/GenBank/DDBJ whole genome shotgun (WGS) entry which is preliminary data.</text>
</comment>
<name>A0A367IQ05_RHIST</name>
<dbReference type="AlphaFoldDB" id="A0A367IQ05"/>
<evidence type="ECO:0000256" key="1">
    <source>
        <dbReference type="SAM" id="MobiDB-lite"/>
    </source>
</evidence>
<feature type="compositionally biased region" description="Polar residues" evidence="1">
    <location>
        <begin position="22"/>
        <end position="34"/>
    </location>
</feature>
<feature type="non-terminal residue" evidence="2">
    <location>
        <position position="352"/>
    </location>
</feature>
<accession>A0A367IQ05</accession>
<dbReference type="PANTHER" id="PTHR10378">
    <property type="entry name" value="LIM DOMAIN-BINDING PROTEIN"/>
    <property type="match status" value="1"/>
</dbReference>
<feature type="region of interest" description="Disordered" evidence="1">
    <location>
        <begin position="1"/>
        <end position="34"/>
    </location>
</feature>
<gene>
    <name evidence="2" type="ORF">CU098_003944</name>
</gene>
<dbReference type="Proteomes" id="UP000253551">
    <property type="component" value="Unassembled WGS sequence"/>
</dbReference>
<dbReference type="OrthoDB" id="774557at2759"/>
<organism evidence="2 3">
    <name type="scientific">Rhizopus stolonifer</name>
    <name type="common">Rhizopus nigricans</name>
    <dbReference type="NCBI Taxonomy" id="4846"/>
    <lineage>
        <taxon>Eukaryota</taxon>
        <taxon>Fungi</taxon>
        <taxon>Fungi incertae sedis</taxon>
        <taxon>Mucoromycota</taxon>
        <taxon>Mucoromycotina</taxon>
        <taxon>Mucoromycetes</taxon>
        <taxon>Mucorales</taxon>
        <taxon>Mucorineae</taxon>
        <taxon>Rhizopodaceae</taxon>
        <taxon>Rhizopus</taxon>
    </lineage>
</organism>
<dbReference type="InterPro" id="IPR029005">
    <property type="entry name" value="LIM-bd/SEUSS"/>
</dbReference>